<sequence length="216" mass="25205">MYFRFMDIIDNSQKLELQKLWSSHLKMDQLTKFALCKYLGRELQHHIHLKMQRKKIRNFSGGWRLRLPSALFINPTILMLDKPTNHLEKPIKQLILKAGMGGFGCLSCYFHTSQNCLFHSLGQSLTKLPFLSPLISTYQTKKHTHKDEFILQIQNLERCLKMEKINQQRRLIRSRDPVASLINKSPTHKQVKVSIKFDFCVEIAATVAARVDLDAR</sequence>
<comment type="caution">
    <text evidence="2">The sequence shown here is derived from an EMBL/GenBank/DDBJ whole genome shotgun (WGS) entry which is preliminary data.</text>
</comment>
<accession>A0A2U1PCI4</accession>
<evidence type="ECO:0000313" key="3">
    <source>
        <dbReference type="Proteomes" id="UP000245207"/>
    </source>
</evidence>
<keyword evidence="3" id="KW-1185">Reference proteome</keyword>
<name>A0A2U1PCI4_ARTAN</name>
<dbReference type="AlphaFoldDB" id="A0A2U1PCI4"/>
<dbReference type="SUPFAM" id="SSF52540">
    <property type="entry name" value="P-loop containing nucleoside triphosphate hydrolases"/>
    <property type="match status" value="1"/>
</dbReference>
<organism evidence="2 3">
    <name type="scientific">Artemisia annua</name>
    <name type="common">Sweet wormwood</name>
    <dbReference type="NCBI Taxonomy" id="35608"/>
    <lineage>
        <taxon>Eukaryota</taxon>
        <taxon>Viridiplantae</taxon>
        <taxon>Streptophyta</taxon>
        <taxon>Embryophyta</taxon>
        <taxon>Tracheophyta</taxon>
        <taxon>Spermatophyta</taxon>
        <taxon>Magnoliopsida</taxon>
        <taxon>eudicotyledons</taxon>
        <taxon>Gunneridae</taxon>
        <taxon>Pentapetalae</taxon>
        <taxon>asterids</taxon>
        <taxon>campanulids</taxon>
        <taxon>Asterales</taxon>
        <taxon>Asteraceae</taxon>
        <taxon>Asteroideae</taxon>
        <taxon>Anthemideae</taxon>
        <taxon>Artemisiinae</taxon>
        <taxon>Artemisia</taxon>
    </lineage>
</organism>
<dbReference type="InterPro" id="IPR050611">
    <property type="entry name" value="ABCF"/>
</dbReference>
<dbReference type="STRING" id="35608.A0A2U1PCI4"/>
<dbReference type="GO" id="GO:0005524">
    <property type="term" value="F:ATP binding"/>
    <property type="evidence" value="ECO:0007669"/>
    <property type="project" value="TreeGrafter"/>
</dbReference>
<dbReference type="PANTHER" id="PTHR19211:SF136">
    <property type="entry name" value="ABC TRANSPORTER F FAMILY MEMBER 1 ISOFORM X1"/>
    <property type="match status" value="1"/>
</dbReference>
<dbReference type="InterPro" id="IPR027417">
    <property type="entry name" value="P-loop_NTPase"/>
</dbReference>
<reference evidence="2 3" key="1">
    <citation type="journal article" date="2018" name="Mol. Plant">
        <title>The genome of Artemisia annua provides insight into the evolution of Asteraceae family and artemisinin biosynthesis.</title>
        <authorList>
            <person name="Shen Q."/>
            <person name="Zhang L."/>
            <person name="Liao Z."/>
            <person name="Wang S."/>
            <person name="Yan T."/>
            <person name="Shi P."/>
            <person name="Liu M."/>
            <person name="Fu X."/>
            <person name="Pan Q."/>
            <person name="Wang Y."/>
            <person name="Lv Z."/>
            <person name="Lu X."/>
            <person name="Zhang F."/>
            <person name="Jiang W."/>
            <person name="Ma Y."/>
            <person name="Chen M."/>
            <person name="Hao X."/>
            <person name="Li L."/>
            <person name="Tang Y."/>
            <person name="Lv G."/>
            <person name="Zhou Y."/>
            <person name="Sun X."/>
            <person name="Brodelius P.E."/>
            <person name="Rose J.K.C."/>
            <person name="Tang K."/>
        </authorList>
    </citation>
    <scope>NUCLEOTIDE SEQUENCE [LARGE SCALE GENOMIC DNA]</scope>
    <source>
        <strain evidence="3">cv. Huhao1</strain>
        <tissue evidence="2">Leaf</tissue>
    </source>
</reference>
<evidence type="ECO:0000313" key="2">
    <source>
        <dbReference type="EMBL" id="PWA83475.1"/>
    </source>
</evidence>
<dbReference type="Gene3D" id="3.40.50.300">
    <property type="entry name" value="P-loop containing nucleotide triphosphate hydrolases"/>
    <property type="match status" value="1"/>
</dbReference>
<keyword evidence="1" id="KW-0677">Repeat</keyword>
<dbReference type="Proteomes" id="UP000245207">
    <property type="component" value="Unassembled WGS sequence"/>
</dbReference>
<evidence type="ECO:0000256" key="1">
    <source>
        <dbReference type="ARBA" id="ARBA00022737"/>
    </source>
</evidence>
<dbReference type="EMBL" id="PKPP01001346">
    <property type="protein sequence ID" value="PWA83475.1"/>
    <property type="molecule type" value="Genomic_DNA"/>
</dbReference>
<dbReference type="PANTHER" id="PTHR19211">
    <property type="entry name" value="ATP-BINDING TRANSPORT PROTEIN-RELATED"/>
    <property type="match status" value="1"/>
</dbReference>
<gene>
    <name evidence="2" type="ORF">CTI12_AA061800</name>
</gene>
<dbReference type="OrthoDB" id="2110130at2759"/>
<protein>
    <submittedName>
        <fullName evidence="2">Uncharacterized protein</fullName>
    </submittedName>
</protein>
<proteinExistence type="predicted"/>